<sequence length="61" mass="7266">MINTARKKRKPYHYNQTLWKVVEVQRRSVSEYGLKSGFGGGEELERDEGVREDQVRGRWVR</sequence>
<feature type="compositionally biased region" description="Basic and acidic residues" evidence="1">
    <location>
        <begin position="47"/>
        <end position="61"/>
    </location>
</feature>
<reference evidence="2 3" key="1">
    <citation type="submission" date="2019-05" db="EMBL/GenBank/DDBJ databases">
        <title>Another draft genome of Portunus trituberculatus and its Hox gene families provides insights of decapod evolution.</title>
        <authorList>
            <person name="Jeong J.-H."/>
            <person name="Song I."/>
            <person name="Kim S."/>
            <person name="Choi T."/>
            <person name="Kim D."/>
            <person name="Ryu S."/>
            <person name="Kim W."/>
        </authorList>
    </citation>
    <scope>NUCLEOTIDE SEQUENCE [LARGE SCALE GENOMIC DNA]</scope>
    <source>
        <tissue evidence="2">Muscle</tissue>
    </source>
</reference>
<evidence type="ECO:0000313" key="2">
    <source>
        <dbReference type="EMBL" id="MPC78092.1"/>
    </source>
</evidence>
<dbReference type="EMBL" id="VSRR010047570">
    <property type="protein sequence ID" value="MPC78092.1"/>
    <property type="molecule type" value="Genomic_DNA"/>
</dbReference>
<organism evidence="2 3">
    <name type="scientific">Portunus trituberculatus</name>
    <name type="common">Swimming crab</name>
    <name type="synonym">Neptunus trituberculatus</name>
    <dbReference type="NCBI Taxonomy" id="210409"/>
    <lineage>
        <taxon>Eukaryota</taxon>
        <taxon>Metazoa</taxon>
        <taxon>Ecdysozoa</taxon>
        <taxon>Arthropoda</taxon>
        <taxon>Crustacea</taxon>
        <taxon>Multicrustacea</taxon>
        <taxon>Malacostraca</taxon>
        <taxon>Eumalacostraca</taxon>
        <taxon>Eucarida</taxon>
        <taxon>Decapoda</taxon>
        <taxon>Pleocyemata</taxon>
        <taxon>Brachyura</taxon>
        <taxon>Eubrachyura</taxon>
        <taxon>Portunoidea</taxon>
        <taxon>Portunidae</taxon>
        <taxon>Portuninae</taxon>
        <taxon>Portunus</taxon>
    </lineage>
</organism>
<evidence type="ECO:0000256" key="1">
    <source>
        <dbReference type="SAM" id="MobiDB-lite"/>
    </source>
</evidence>
<gene>
    <name evidence="2" type="ORF">E2C01_072569</name>
</gene>
<name>A0A5B7I2X4_PORTR</name>
<protein>
    <submittedName>
        <fullName evidence="2">Uncharacterized protein</fullName>
    </submittedName>
</protein>
<evidence type="ECO:0000313" key="3">
    <source>
        <dbReference type="Proteomes" id="UP000324222"/>
    </source>
</evidence>
<dbReference type="Proteomes" id="UP000324222">
    <property type="component" value="Unassembled WGS sequence"/>
</dbReference>
<dbReference type="AlphaFoldDB" id="A0A5B7I2X4"/>
<accession>A0A5B7I2X4</accession>
<proteinExistence type="predicted"/>
<comment type="caution">
    <text evidence="2">The sequence shown here is derived from an EMBL/GenBank/DDBJ whole genome shotgun (WGS) entry which is preliminary data.</text>
</comment>
<feature type="region of interest" description="Disordered" evidence="1">
    <location>
        <begin position="41"/>
        <end position="61"/>
    </location>
</feature>
<keyword evidence="3" id="KW-1185">Reference proteome</keyword>